<gene>
    <name evidence="2" type="ORF">DFR49_3001</name>
</gene>
<keyword evidence="1" id="KW-0472">Membrane</keyword>
<dbReference type="Proteomes" id="UP000266568">
    <property type="component" value="Unassembled WGS sequence"/>
</dbReference>
<proteinExistence type="predicted"/>
<accession>A0A397NQT5</accession>
<keyword evidence="3" id="KW-1185">Reference proteome</keyword>
<dbReference type="OrthoDB" id="5325135at2"/>
<reference evidence="2 3" key="1">
    <citation type="submission" date="2018-08" db="EMBL/GenBank/DDBJ databases">
        <title>Genomic Encyclopedia of Type Strains, Phase IV (KMG-IV): sequencing the most valuable type-strain genomes for metagenomic binning, comparative biology and taxonomic classification.</title>
        <authorList>
            <person name="Goeker M."/>
        </authorList>
    </citation>
    <scope>NUCLEOTIDE SEQUENCE [LARGE SCALE GENOMIC DNA]</scope>
    <source>
        <strain evidence="2 3">DSM 25527</strain>
    </source>
</reference>
<feature type="transmembrane region" description="Helical" evidence="1">
    <location>
        <begin position="20"/>
        <end position="39"/>
    </location>
</feature>
<protein>
    <submittedName>
        <fullName evidence="2">Pilus assembly protein Flp/PilA</fullName>
    </submittedName>
</protein>
<comment type="caution">
    <text evidence="2">The sequence shown here is derived from an EMBL/GenBank/DDBJ whole genome shotgun (WGS) entry which is preliminary data.</text>
</comment>
<evidence type="ECO:0000313" key="3">
    <source>
        <dbReference type="Proteomes" id="UP000266568"/>
    </source>
</evidence>
<sequence>MLQFARNLYRNRRGGAAIEYGLMCAFIVLAMMAALTQLADVTTNLWNTIDNNVAAPGDD</sequence>
<keyword evidence="1" id="KW-1133">Transmembrane helix</keyword>
<dbReference type="RefSeq" id="WP_119036500.1">
    <property type="nucleotide sequence ID" value="NZ_QXDC01000004.1"/>
</dbReference>
<evidence type="ECO:0000256" key="1">
    <source>
        <dbReference type="SAM" id="Phobius"/>
    </source>
</evidence>
<dbReference type="AlphaFoldDB" id="A0A397NQT5"/>
<dbReference type="EMBL" id="QXDC01000004">
    <property type="protein sequence ID" value="RIA37125.1"/>
    <property type="molecule type" value="Genomic_DNA"/>
</dbReference>
<name>A0A397NQT5_9SPHN</name>
<evidence type="ECO:0000313" key="2">
    <source>
        <dbReference type="EMBL" id="RIA37125.1"/>
    </source>
</evidence>
<organism evidence="2 3">
    <name type="scientific">Hephaestia caeni</name>
    <dbReference type="NCBI Taxonomy" id="645617"/>
    <lineage>
        <taxon>Bacteria</taxon>
        <taxon>Pseudomonadati</taxon>
        <taxon>Pseudomonadota</taxon>
        <taxon>Alphaproteobacteria</taxon>
        <taxon>Sphingomonadales</taxon>
        <taxon>Sphingomonadaceae</taxon>
        <taxon>Hephaestia</taxon>
    </lineage>
</organism>
<keyword evidence="1" id="KW-0812">Transmembrane</keyword>